<dbReference type="SUPFAM" id="SSF46689">
    <property type="entry name" value="Homeodomain-like"/>
    <property type="match status" value="1"/>
</dbReference>
<dbReference type="SMART" id="SM00382">
    <property type="entry name" value="AAA"/>
    <property type="match status" value="1"/>
</dbReference>
<dbReference type="InterPro" id="IPR002197">
    <property type="entry name" value="HTH_Fis"/>
</dbReference>
<dbReference type="Gene3D" id="1.10.10.60">
    <property type="entry name" value="Homeodomain-like"/>
    <property type="match status" value="1"/>
</dbReference>
<organism evidence="10 11">
    <name type="scientific">Anaeromyxobacter oryzae</name>
    <dbReference type="NCBI Taxonomy" id="2918170"/>
    <lineage>
        <taxon>Bacteria</taxon>
        <taxon>Pseudomonadati</taxon>
        <taxon>Myxococcota</taxon>
        <taxon>Myxococcia</taxon>
        <taxon>Myxococcales</taxon>
        <taxon>Cystobacterineae</taxon>
        <taxon>Anaeromyxobacteraceae</taxon>
        <taxon>Anaeromyxobacter</taxon>
    </lineage>
</organism>
<keyword evidence="3" id="KW-0805">Transcription regulation</keyword>
<dbReference type="InterPro" id="IPR009057">
    <property type="entry name" value="Homeodomain-like_sf"/>
</dbReference>
<dbReference type="Gene3D" id="3.40.50.2300">
    <property type="match status" value="1"/>
</dbReference>
<dbReference type="InterPro" id="IPR025943">
    <property type="entry name" value="Sigma_54_int_dom_ATP-bd_2"/>
</dbReference>
<dbReference type="InterPro" id="IPR011006">
    <property type="entry name" value="CheY-like_superfamily"/>
</dbReference>
<dbReference type="PROSITE" id="PS50110">
    <property type="entry name" value="RESPONSE_REGULATORY"/>
    <property type="match status" value="1"/>
</dbReference>
<dbReference type="Pfam" id="PF02954">
    <property type="entry name" value="HTH_8"/>
    <property type="match status" value="1"/>
</dbReference>
<evidence type="ECO:0000256" key="4">
    <source>
        <dbReference type="ARBA" id="ARBA00023125"/>
    </source>
</evidence>
<keyword evidence="2" id="KW-0067">ATP-binding</keyword>
<reference evidence="11" key="1">
    <citation type="journal article" date="2022" name="Int. J. Syst. Evol. Microbiol.">
        <title>Anaeromyxobacter oryzae sp. nov., Anaeromyxobacter diazotrophicus sp. nov. and Anaeromyxobacter paludicola sp. nov., isolated from paddy soils.</title>
        <authorList>
            <person name="Itoh H."/>
            <person name="Xu Z."/>
            <person name="Mise K."/>
            <person name="Masuda Y."/>
            <person name="Ushijima N."/>
            <person name="Hayakawa C."/>
            <person name="Shiratori Y."/>
            <person name="Senoo K."/>
        </authorList>
    </citation>
    <scope>NUCLEOTIDE SEQUENCE [LARGE SCALE GENOMIC DNA]</scope>
    <source>
        <strain evidence="11">Red232</strain>
    </source>
</reference>
<evidence type="ECO:0000313" key="10">
    <source>
        <dbReference type="EMBL" id="BDG04202.1"/>
    </source>
</evidence>
<dbReference type="SUPFAM" id="SSF52172">
    <property type="entry name" value="CheY-like"/>
    <property type="match status" value="1"/>
</dbReference>
<dbReference type="Pfam" id="PF00158">
    <property type="entry name" value="Sigma54_activat"/>
    <property type="match status" value="1"/>
</dbReference>
<protein>
    <submittedName>
        <fullName evidence="10">DNA-binding response regulator</fullName>
    </submittedName>
</protein>
<dbReference type="Pfam" id="PF25601">
    <property type="entry name" value="AAA_lid_14"/>
    <property type="match status" value="1"/>
</dbReference>
<dbReference type="SUPFAM" id="SSF52540">
    <property type="entry name" value="P-loop containing nucleoside triphosphate hydrolases"/>
    <property type="match status" value="1"/>
</dbReference>
<proteinExistence type="predicted"/>
<comment type="caution">
    <text evidence="6">Lacks conserved residue(s) required for the propagation of feature annotation.</text>
</comment>
<feature type="domain" description="Sigma-54 factor interaction" evidence="8">
    <location>
        <begin position="84"/>
        <end position="313"/>
    </location>
</feature>
<dbReference type="PANTHER" id="PTHR32071:SF117">
    <property type="entry name" value="PTS-DEPENDENT DIHYDROXYACETONE KINASE OPERON REGULATORY PROTEIN-RELATED"/>
    <property type="match status" value="1"/>
</dbReference>
<dbReference type="InterPro" id="IPR025662">
    <property type="entry name" value="Sigma_54_int_dom_ATP-bd_1"/>
</dbReference>
<keyword evidence="5" id="KW-0804">Transcription</keyword>
<keyword evidence="4 10" id="KW-0238">DNA-binding</keyword>
<dbReference type="GO" id="GO:0003677">
    <property type="term" value="F:DNA binding"/>
    <property type="evidence" value="ECO:0007669"/>
    <property type="project" value="UniProtKB-KW"/>
</dbReference>
<dbReference type="RefSeq" id="WP_248352570.1">
    <property type="nucleotide sequence ID" value="NZ_AP025591.1"/>
</dbReference>
<dbReference type="PROSITE" id="PS50045">
    <property type="entry name" value="SIGMA54_INTERACT_4"/>
    <property type="match status" value="1"/>
</dbReference>
<dbReference type="Pfam" id="PF00072">
    <property type="entry name" value="Response_reg"/>
    <property type="match status" value="1"/>
</dbReference>
<keyword evidence="11" id="KW-1185">Reference proteome</keyword>
<evidence type="ECO:0000256" key="2">
    <source>
        <dbReference type="ARBA" id="ARBA00022840"/>
    </source>
</evidence>
<dbReference type="CDD" id="cd00009">
    <property type="entry name" value="AAA"/>
    <property type="match status" value="1"/>
</dbReference>
<sequence>MRLPGLSGLDLQQELAKANVPIPIIFLTGYGDVPMSVRAMKSGALDFFTKPFDEEALLAAVRQAVARHVTSPQRRTGALAGPELVGSSPAIKALLNRIALVAPTDSSVLILGETGTGKELVARAIHSRSRRSTRPLVSVNCGAIQPSLIASELFGHEKGSFTGAVQQRVGRFELADGGTIFLDEIGELPLETQIALLRVLQERELERVGGNKTIRVDVRVIAATNRDLGAAMSAGKFRADLYYRLNVFPLHVPPLRERREDIPLLVEHLLRRHAGAPGTELRTVDESTMRILQEYAWPGNVRELQNVIERWAIIRASEDISMDESWLPREPSATGDAGAAPIPGPDEPLNLTEHVEAVERQLIRRTLIAVGGNQSEAARRLGMSRGALLGRLRKYGPLSGEEPR</sequence>
<evidence type="ECO:0000256" key="7">
    <source>
        <dbReference type="SAM" id="MobiDB-lite"/>
    </source>
</evidence>
<feature type="domain" description="Response regulatory" evidence="9">
    <location>
        <begin position="1"/>
        <end position="65"/>
    </location>
</feature>
<name>A0ABN6MTA8_9BACT</name>
<dbReference type="Proteomes" id="UP001162891">
    <property type="component" value="Chromosome"/>
</dbReference>
<keyword evidence="1" id="KW-0547">Nucleotide-binding</keyword>
<evidence type="ECO:0000256" key="1">
    <source>
        <dbReference type="ARBA" id="ARBA00022741"/>
    </source>
</evidence>
<dbReference type="EMBL" id="AP025591">
    <property type="protein sequence ID" value="BDG04202.1"/>
    <property type="molecule type" value="Genomic_DNA"/>
</dbReference>
<dbReference type="PROSITE" id="PS00676">
    <property type="entry name" value="SIGMA54_INTERACT_2"/>
    <property type="match status" value="1"/>
</dbReference>
<dbReference type="PROSITE" id="PS00675">
    <property type="entry name" value="SIGMA54_INTERACT_1"/>
    <property type="match status" value="1"/>
</dbReference>
<dbReference type="InterPro" id="IPR025944">
    <property type="entry name" value="Sigma_54_int_dom_CS"/>
</dbReference>
<dbReference type="InterPro" id="IPR058031">
    <property type="entry name" value="AAA_lid_NorR"/>
</dbReference>
<dbReference type="PANTHER" id="PTHR32071">
    <property type="entry name" value="TRANSCRIPTIONAL REGULATORY PROTEIN"/>
    <property type="match status" value="1"/>
</dbReference>
<dbReference type="PROSITE" id="PS00688">
    <property type="entry name" value="SIGMA54_INTERACT_3"/>
    <property type="match status" value="1"/>
</dbReference>
<feature type="region of interest" description="Disordered" evidence="7">
    <location>
        <begin position="325"/>
        <end position="347"/>
    </location>
</feature>
<dbReference type="InterPro" id="IPR001789">
    <property type="entry name" value="Sig_transdc_resp-reg_receiver"/>
</dbReference>
<dbReference type="Gene3D" id="3.40.50.300">
    <property type="entry name" value="P-loop containing nucleotide triphosphate hydrolases"/>
    <property type="match status" value="1"/>
</dbReference>
<evidence type="ECO:0000256" key="5">
    <source>
        <dbReference type="ARBA" id="ARBA00023163"/>
    </source>
</evidence>
<dbReference type="InterPro" id="IPR003593">
    <property type="entry name" value="AAA+_ATPase"/>
</dbReference>
<evidence type="ECO:0000313" key="11">
    <source>
        <dbReference type="Proteomes" id="UP001162891"/>
    </source>
</evidence>
<dbReference type="InterPro" id="IPR027417">
    <property type="entry name" value="P-loop_NTPase"/>
</dbReference>
<evidence type="ECO:0000259" key="8">
    <source>
        <dbReference type="PROSITE" id="PS50045"/>
    </source>
</evidence>
<evidence type="ECO:0000256" key="6">
    <source>
        <dbReference type="PROSITE-ProRule" id="PRU00169"/>
    </source>
</evidence>
<dbReference type="InterPro" id="IPR002078">
    <property type="entry name" value="Sigma_54_int"/>
</dbReference>
<gene>
    <name evidence="10" type="ORF">AMOR_31980</name>
</gene>
<dbReference type="PRINTS" id="PR01590">
    <property type="entry name" value="HTHFIS"/>
</dbReference>
<evidence type="ECO:0000259" key="9">
    <source>
        <dbReference type="PROSITE" id="PS50110"/>
    </source>
</evidence>
<dbReference type="Gene3D" id="1.10.8.60">
    <property type="match status" value="1"/>
</dbReference>
<accession>A0ABN6MTA8</accession>
<evidence type="ECO:0000256" key="3">
    <source>
        <dbReference type="ARBA" id="ARBA00023015"/>
    </source>
</evidence>